<dbReference type="EMBL" id="JAAAJA010000784">
    <property type="protein sequence ID" value="KAG0249665.1"/>
    <property type="molecule type" value="Genomic_DNA"/>
</dbReference>
<evidence type="ECO:0000313" key="4">
    <source>
        <dbReference type="Proteomes" id="UP000726737"/>
    </source>
</evidence>
<feature type="compositionally biased region" description="Acidic residues" evidence="2">
    <location>
        <begin position="447"/>
        <end position="458"/>
    </location>
</feature>
<evidence type="ECO:0000256" key="2">
    <source>
        <dbReference type="SAM" id="MobiDB-lite"/>
    </source>
</evidence>
<feature type="compositionally biased region" description="Basic and acidic residues" evidence="2">
    <location>
        <begin position="414"/>
        <end position="427"/>
    </location>
</feature>
<keyword evidence="4" id="KW-1185">Reference proteome</keyword>
<dbReference type="SUPFAM" id="SSF53098">
    <property type="entry name" value="Ribonuclease H-like"/>
    <property type="match status" value="1"/>
</dbReference>
<evidence type="ECO:0008006" key="5">
    <source>
        <dbReference type="Google" id="ProtNLM"/>
    </source>
</evidence>
<dbReference type="InterPro" id="IPR051181">
    <property type="entry name" value="CAF1_poly(A)_ribonucleases"/>
</dbReference>
<dbReference type="GO" id="GO:0000175">
    <property type="term" value="F:3'-5'-RNA exonuclease activity"/>
    <property type="evidence" value="ECO:0007669"/>
    <property type="project" value="TreeGrafter"/>
</dbReference>
<feature type="compositionally biased region" description="Polar residues" evidence="2">
    <location>
        <begin position="671"/>
        <end position="688"/>
    </location>
</feature>
<evidence type="ECO:0000313" key="3">
    <source>
        <dbReference type="EMBL" id="KAG0249665.1"/>
    </source>
</evidence>
<name>A0A9P6PNS2_9FUNG</name>
<sequence>MEILRDDFVANLPLLQKAIQECDFVAMDTEMTGLATPPNIPKREDSLATRYSKVSVSAANFQVIQLGICTFTWSDSVGGYKARAFNFPCFPASTDDIKTERFFKCQSTSLEFLISNGFDFNKWISSGIPYLSRPEEDAYIARKAEKEAQLATLSSSASNIPVDSRNKDFFETTIALIKGWFENSTEEALTVPAPNSFFRRLVYQIMRTDFGDHGLYVTSNSQARTMTVRRLTEEVRQEQEDAKKIQPPALNLRRVLDMISDARKPLIGHNCFLDLMQISQQFLWELPLDLEEWKKAITREWNTVIDTKHLAGHPMITPFINVTALESISNSVQNAPFVAIGPKIVMSEGFDRYQISAPESDMETTTQGESRKPEANEPVKTNFHEAGYDAFMTGQVFLRLAGFILKEHERALADNEEHTRKKRKIDESGQESTKDSTPSVTEQNGDASEEEEGELQETVEEKDALLEKRKNVIMDNPTAAILESEELQGYVNLLHMMRSDIPVLNLLGPDQEPEDRPWSYLLKNIPSGFSTTTLFHLFGPYNPFRFNWADDTSAWIQLSQFAPANNGEESSREPYELKPLPIGRLGEEYVSRFRVGDGESASKGREYGVVAAAADIEVVSWKTWYEEREVQERQHRELCVQRQQQQQQFPSKELNGRFQKRPFRSGPSFVNAPSTPLQGSPGMSTSASPKVDGAQTVVPEQTTEGNGATADAKASATGSELAGAVSGDAATSESVVGNKRKHADEPEESS</sequence>
<gene>
    <name evidence="3" type="ORF">BG011_009043</name>
</gene>
<feature type="region of interest" description="Disordered" evidence="2">
    <location>
        <begin position="414"/>
        <end position="459"/>
    </location>
</feature>
<dbReference type="AlphaFoldDB" id="A0A9P6PNS2"/>
<dbReference type="Gene3D" id="3.30.70.330">
    <property type="match status" value="1"/>
</dbReference>
<dbReference type="Proteomes" id="UP000726737">
    <property type="component" value="Unassembled WGS sequence"/>
</dbReference>
<comment type="similarity">
    <text evidence="1">Belongs to the CAF1 family.</text>
</comment>
<dbReference type="InterPro" id="IPR036867">
    <property type="entry name" value="R3H_dom_sf"/>
</dbReference>
<dbReference type="InterPro" id="IPR012677">
    <property type="entry name" value="Nucleotide-bd_a/b_plait_sf"/>
</dbReference>
<accession>A0A9P6PNS2</accession>
<dbReference type="OrthoDB" id="1432093at2759"/>
<dbReference type="GO" id="GO:0003723">
    <property type="term" value="F:RNA binding"/>
    <property type="evidence" value="ECO:0007669"/>
    <property type="project" value="TreeGrafter"/>
</dbReference>
<dbReference type="InterPro" id="IPR006941">
    <property type="entry name" value="RNase_CAF1"/>
</dbReference>
<dbReference type="PANTHER" id="PTHR15092">
    <property type="entry name" value="POLY A -SPECIFIC RIBONUCLEASE/TARGET OF EGR1, MEMBER 1"/>
    <property type="match status" value="1"/>
</dbReference>
<dbReference type="InterPro" id="IPR036397">
    <property type="entry name" value="RNaseH_sf"/>
</dbReference>
<dbReference type="Pfam" id="PF04857">
    <property type="entry name" value="CAF1"/>
    <property type="match status" value="1"/>
</dbReference>
<feature type="region of interest" description="Disordered" evidence="2">
    <location>
        <begin position="641"/>
        <end position="750"/>
    </location>
</feature>
<comment type="caution">
    <text evidence="3">The sequence shown here is derived from an EMBL/GenBank/DDBJ whole genome shotgun (WGS) entry which is preliminary data.</text>
</comment>
<feature type="compositionally biased region" description="Polar residues" evidence="2">
    <location>
        <begin position="435"/>
        <end position="446"/>
    </location>
</feature>
<evidence type="ECO:0000256" key="1">
    <source>
        <dbReference type="ARBA" id="ARBA00008372"/>
    </source>
</evidence>
<protein>
    <recommendedName>
        <fullName evidence="5">CAF1-domain-containing protein</fullName>
    </recommendedName>
</protein>
<reference evidence="3" key="1">
    <citation type="journal article" date="2020" name="Fungal Divers.">
        <title>Resolving the Mortierellaceae phylogeny through synthesis of multi-gene phylogenetics and phylogenomics.</title>
        <authorList>
            <person name="Vandepol N."/>
            <person name="Liber J."/>
            <person name="Desiro A."/>
            <person name="Na H."/>
            <person name="Kennedy M."/>
            <person name="Barry K."/>
            <person name="Grigoriev I.V."/>
            <person name="Miller A.N."/>
            <person name="O'Donnell K."/>
            <person name="Stajich J.E."/>
            <person name="Bonito G."/>
        </authorList>
    </citation>
    <scope>NUCLEOTIDE SEQUENCE</scope>
    <source>
        <strain evidence="3">KOD948</strain>
    </source>
</reference>
<dbReference type="SUPFAM" id="SSF82708">
    <property type="entry name" value="R3H domain"/>
    <property type="match status" value="1"/>
</dbReference>
<dbReference type="PANTHER" id="PTHR15092:SF22">
    <property type="entry name" value="POLY(A)-SPECIFIC RIBONUCLEASE PNLDC1"/>
    <property type="match status" value="1"/>
</dbReference>
<dbReference type="Gene3D" id="3.30.420.10">
    <property type="entry name" value="Ribonuclease H-like superfamily/Ribonuclease H"/>
    <property type="match status" value="2"/>
</dbReference>
<proteinExistence type="inferred from homology"/>
<dbReference type="InterPro" id="IPR012337">
    <property type="entry name" value="RNaseH-like_sf"/>
</dbReference>
<organism evidence="3 4">
    <name type="scientific">Mortierella polycephala</name>
    <dbReference type="NCBI Taxonomy" id="41804"/>
    <lineage>
        <taxon>Eukaryota</taxon>
        <taxon>Fungi</taxon>
        <taxon>Fungi incertae sedis</taxon>
        <taxon>Mucoromycota</taxon>
        <taxon>Mortierellomycotina</taxon>
        <taxon>Mortierellomycetes</taxon>
        <taxon>Mortierellales</taxon>
        <taxon>Mortierellaceae</taxon>
        <taxon>Mortierella</taxon>
    </lineage>
</organism>